<dbReference type="InterPro" id="IPR045565">
    <property type="entry name" value="Phage_capsid_2"/>
</dbReference>
<dbReference type="EMBL" id="LAZR01019117">
    <property type="protein sequence ID" value="KKL93700.1"/>
    <property type="molecule type" value="Genomic_DNA"/>
</dbReference>
<evidence type="ECO:0000313" key="1">
    <source>
        <dbReference type="EMBL" id="KKL93700.1"/>
    </source>
</evidence>
<gene>
    <name evidence="1" type="ORF">LCGC14_1872040</name>
</gene>
<feature type="non-terminal residue" evidence="1">
    <location>
        <position position="1"/>
    </location>
</feature>
<reference evidence="1" key="1">
    <citation type="journal article" date="2015" name="Nature">
        <title>Complex archaea that bridge the gap between prokaryotes and eukaryotes.</title>
        <authorList>
            <person name="Spang A."/>
            <person name="Saw J.H."/>
            <person name="Jorgensen S.L."/>
            <person name="Zaremba-Niedzwiedzka K."/>
            <person name="Martijn J."/>
            <person name="Lind A.E."/>
            <person name="van Eijk R."/>
            <person name="Schleper C."/>
            <person name="Guy L."/>
            <person name="Ettema T.J."/>
        </authorList>
    </citation>
    <scope>NUCLEOTIDE SEQUENCE</scope>
</reference>
<name>A0A0F9IIR4_9ZZZZ</name>
<proteinExistence type="predicted"/>
<organism evidence="1">
    <name type="scientific">marine sediment metagenome</name>
    <dbReference type="NCBI Taxonomy" id="412755"/>
    <lineage>
        <taxon>unclassified sequences</taxon>
        <taxon>metagenomes</taxon>
        <taxon>ecological metagenomes</taxon>
    </lineage>
</organism>
<comment type="caution">
    <text evidence="1">The sequence shown here is derived from an EMBL/GenBank/DDBJ whole genome shotgun (WGS) entry which is preliminary data.</text>
</comment>
<sequence>AIAGAIGRRDDQIVLDAWDAASTTLTVAKTVGANNAADGTKIRRAKRLLDDQGVPKSDRFFVHSPQFLEQLLGNTAATSIDFNNVRLLLDGEIDTWLGFKWIMIEDRSSNEGGLPIAGNDRTNYAVHKSACGLGLNLDKKVEINYVPEKTSWLVNGLYSAGAVAIDALGIVEIVVDESVVINN</sequence>
<evidence type="ECO:0008006" key="2">
    <source>
        <dbReference type="Google" id="ProtNLM"/>
    </source>
</evidence>
<accession>A0A0F9IIR4</accession>
<dbReference type="Pfam" id="PF19821">
    <property type="entry name" value="Phage_capsid_2"/>
    <property type="match status" value="1"/>
</dbReference>
<dbReference type="AlphaFoldDB" id="A0A0F9IIR4"/>
<protein>
    <recommendedName>
        <fullName evidence="2">Phage major capsid protein</fullName>
    </recommendedName>
</protein>